<gene>
    <name evidence="2" type="ORF">A4V09_14045</name>
</gene>
<dbReference type="RefSeq" id="WP_065542945.1">
    <property type="nucleotide sequence ID" value="NZ_CP015405.2"/>
</dbReference>
<feature type="transmembrane region" description="Helical" evidence="1">
    <location>
        <begin position="112"/>
        <end position="130"/>
    </location>
</feature>
<dbReference type="STRING" id="1796616.A4V09_14045"/>
<keyword evidence="3" id="KW-1185">Reference proteome</keyword>
<feature type="transmembrane region" description="Helical" evidence="1">
    <location>
        <begin position="184"/>
        <end position="203"/>
    </location>
</feature>
<feature type="transmembrane region" description="Helical" evidence="1">
    <location>
        <begin position="50"/>
        <end position="69"/>
    </location>
</feature>
<sequence>MKKYLEIANAYMKAQLIWRSDTFVDVILAVAKILFAWILWSILFEGKEQIAGLGFQAMISYYIVSSYLFQLEKSAEISQQMTGMLRNGTFSKYMVIPVQTQGYFVAMEAGKIAFSAGIGLLTTVLWFYLFRIPFVHTANLKILLCGSVMVILGLLFMAELNYFLGILTLKFEEISTFLMIKDNFSAFVTGAVIPLALLPEWFIEGMRFLPFYYVTYLPSMLFIGKCEKEAFTGLMVLSMWCIVFFVLNQAVYDHYRIKYDGAGI</sequence>
<dbReference type="PANTHER" id="PTHR36832:SF1">
    <property type="entry name" value="SLR1174 PROTEIN"/>
    <property type="match status" value="1"/>
</dbReference>
<dbReference type="KEGG" id="byl:A4V09_14045"/>
<dbReference type="OrthoDB" id="2027431at2"/>
<evidence type="ECO:0000313" key="3">
    <source>
        <dbReference type="Proteomes" id="UP000092574"/>
    </source>
</evidence>
<evidence type="ECO:0000313" key="2">
    <source>
        <dbReference type="EMBL" id="ANU76788.1"/>
    </source>
</evidence>
<protein>
    <submittedName>
        <fullName evidence="2">ABC transporter permease</fullName>
    </submittedName>
</protein>
<name>A0A1C7ICP8_9FIRM</name>
<accession>A0A1C7ICP8</accession>
<organism evidence="2 3">
    <name type="scientific">Blautia pseudococcoides</name>
    <dbReference type="NCBI Taxonomy" id="1796616"/>
    <lineage>
        <taxon>Bacteria</taxon>
        <taxon>Bacillati</taxon>
        <taxon>Bacillota</taxon>
        <taxon>Clostridia</taxon>
        <taxon>Lachnospirales</taxon>
        <taxon>Lachnospiraceae</taxon>
        <taxon>Blautia</taxon>
    </lineage>
</organism>
<keyword evidence="1" id="KW-1133">Transmembrane helix</keyword>
<dbReference type="EMBL" id="CP015405">
    <property type="protein sequence ID" value="ANU76788.1"/>
    <property type="molecule type" value="Genomic_DNA"/>
</dbReference>
<proteinExistence type="predicted"/>
<evidence type="ECO:0000256" key="1">
    <source>
        <dbReference type="SAM" id="Phobius"/>
    </source>
</evidence>
<dbReference type="PANTHER" id="PTHR36832">
    <property type="entry name" value="SLR1174 PROTEIN-RELATED"/>
    <property type="match status" value="1"/>
</dbReference>
<feature type="transmembrane region" description="Helical" evidence="1">
    <location>
        <begin position="21"/>
        <end position="44"/>
    </location>
</feature>
<reference evidence="2" key="1">
    <citation type="submission" date="2017-04" db="EMBL/GenBank/DDBJ databases">
        <title>Complete Genome Sequences of Twelve Strains of a Stable Defined Moderately Diverse Mouse Microbiota 2 (sDMDMm2).</title>
        <authorList>
            <person name="Uchimura Y."/>
            <person name="Wyss M."/>
            <person name="Brugiroux S."/>
            <person name="Limenitakis J.P."/>
            <person name="Stecher B."/>
            <person name="McCoy K.D."/>
            <person name="Macpherson A.J."/>
        </authorList>
    </citation>
    <scope>NUCLEOTIDE SEQUENCE</scope>
    <source>
        <strain evidence="2">YL58</strain>
    </source>
</reference>
<dbReference type="AlphaFoldDB" id="A0A1C7ICP8"/>
<dbReference type="Proteomes" id="UP000092574">
    <property type="component" value="Chromosome"/>
</dbReference>
<keyword evidence="1" id="KW-0472">Membrane</keyword>
<feature type="transmembrane region" description="Helical" evidence="1">
    <location>
        <begin position="142"/>
        <end position="164"/>
    </location>
</feature>
<keyword evidence="1" id="KW-0812">Transmembrane</keyword>
<feature type="transmembrane region" description="Helical" evidence="1">
    <location>
        <begin position="230"/>
        <end position="248"/>
    </location>
</feature>